<evidence type="ECO:0000313" key="1">
    <source>
        <dbReference type="EMBL" id="KGX91586.1"/>
    </source>
</evidence>
<accession>A0A0A5GEE6</accession>
<proteinExistence type="predicted"/>
<dbReference type="SUPFAM" id="SSF140500">
    <property type="entry name" value="BAS1536-like"/>
    <property type="match status" value="1"/>
</dbReference>
<dbReference type="InterPro" id="IPR036638">
    <property type="entry name" value="HLH_DNA-bd_sf"/>
</dbReference>
<dbReference type="eggNOG" id="ENOG5030CE5">
    <property type="taxonomic scope" value="Bacteria"/>
</dbReference>
<dbReference type="RefSeq" id="WP_036769939.1">
    <property type="nucleotide sequence ID" value="NZ_AULI01000009.1"/>
</dbReference>
<protein>
    <recommendedName>
        <fullName evidence="3">Spo0E like sporulation regulatory protein</fullName>
    </recommendedName>
</protein>
<dbReference type="Gene3D" id="4.10.280.10">
    <property type="entry name" value="Helix-loop-helix DNA-binding domain"/>
    <property type="match status" value="1"/>
</dbReference>
<dbReference type="GO" id="GO:0046983">
    <property type="term" value="F:protein dimerization activity"/>
    <property type="evidence" value="ECO:0007669"/>
    <property type="project" value="InterPro"/>
</dbReference>
<dbReference type="Proteomes" id="UP000030528">
    <property type="component" value="Unassembled WGS sequence"/>
</dbReference>
<sequence>MANHLAHTTPKQVRDRIERLRREMIQIATVKGLTSMESLAISKELDDLLNLYEYMKTDRIDY</sequence>
<dbReference type="InterPro" id="IPR037208">
    <property type="entry name" value="Spo0E-like_sf"/>
</dbReference>
<dbReference type="OrthoDB" id="2692170at2"/>
<dbReference type="PANTHER" id="PTHR41263">
    <property type="entry name" value="ASPARTYL-PHOSPHATE PHOSPHATASE YISI"/>
    <property type="match status" value="1"/>
</dbReference>
<comment type="caution">
    <text evidence="1">The sequence shown here is derived from an EMBL/GenBank/DDBJ whole genome shotgun (WGS) entry which is preliminary data.</text>
</comment>
<reference evidence="1 2" key="1">
    <citation type="submission" date="2013-08" db="EMBL/GenBank/DDBJ databases">
        <authorList>
            <person name="Huang J."/>
            <person name="Wang G."/>
        </authorList>
    </citation>
    <scope>NUCLEOTIDE SEQUENCE [LARGE SCALE GENOMIC DNA]</scope>
    <source>
        <strain evidence="1 2">JSM 076056</strain>
    </source>
</reference>
<gene>
    <name evidence="1" type="ORF">N781_03600</name>
</gene>
<dbReference type="Pfam" id="PF09388">
    <property type="entry name" value="SpoOE-like"/>
    <property type="match status" value="1"/>
</dbReference>
<keyword evidence="2" id="KW-1185">Reference proteome</keyword>
<evidence type="ECO:0000313" key="2">
    <source>
        <dbReference type="Proteomes" id="UP000030528"/>
    </source>
</evidence>
<dbReference type="PANTHER" id="PTHR41263:SF1">
    <property type="entry name" value="ASPARTYL-PHOSPHATE PHOSPHATASE YISI"/>
    <property type="match status" value="1"/>
</dbReference>
<dbReference type="GO" id="GO:0043937">
    <property type="term" value="P:regulation of sporulation"/>
    <property type="evidence" value="ECO:0007669"/>
    <property type="project" value="InterPro"/>
</dbReference>
<dbReference type="InterPro" id="IPR053028">
    <property type="entry name" value="Spo0E-like_phosphatase"/>
</dbReference>
<organism evidence="1 2">
    <name type="scientific">Pontibacillus halophilus JSM 076056 = DSM 19796</name>
    <dbReference type="NCBI Taxonomy" id="1385510"/>
    <lineage>
        <taxon>Bacteria</taxon>
        <taxon>Bacillati</taxon>
        <taxon>Bacillota</taxon>
        <taxon>Bacilli</taxon>
        <taxon>Bacillales</taxon>
        <taxon>Bacillaceae</taxon>
        <taxon>Pontibacillus</taxon>
    </lineage>
</organism>
<evidence type="ECO:0008006" key="3">
    <source>
        <dbReference type="Google" id="ProtNLM"/>
    </source>
</evidence>
<dbReference type="AlphaFoldDB" id="A0A0A5GEE6"/>
<dbReference type="InterPro" id="IPR018540">
    <property type="entry name" value="Spo0E-like"/>
</dbReference>
<dbReference type="EMBL" id="AVPE01000009">
    <property type="protein sequence ID" value="KGX91586.1"/>
    <property type="molecule type" value="Genomic_DNA"/>
</dbReference>
<name>A0A0A5GEE6_9BACI</name>